<evidence type="ECO:0000313" key="2">
    <source>
        <dbReference type="Proteomes" id="UP000798662"/>
    </source>
</evidence>
<reference evidence="1" key="1">
    <citation type="submission" date="2019-11" db="EMBL/GenBank/DDBJ databases">
        <title>Nori genome reveals adaptations in red seaweeds to the harsh intertidal environment.</title>
        <authorList>
            <person name="Wang D."/>
            <person name="Mao Y."/>
        </authorList>
    </citation>
    <scope>NUCLEOTIDE SEQUENCE</scope>
    <source>
        <tissue evidence="1">Gametophyte</tissue>
    </source>
</reference>
<proteinExistence type="predicted"/>
<protein>
    <submittedName>
        <fullName evidence="1">Uncharacterized protein</fullName>
    </submittedName>
</protein>
<evidence type="ECO:0000313" key="1">
    <source>
        <dbReference type="EMBL" id="KAK1864016.1"/>
    </source>
</evidence>
<accession>A0ACC3C147</accession>
<keyword evidence="2" id="KW-1185">Reference proteome</keyword>
<dbReference type="Proteomes" id="UP000798662">
    <property type="component" value="Chromosome 2"/>
</dbReference>
<name>A0ACC3C147_PYRYE</name>
<comment type="caution">
    <text evidence="1">The sequence shown here is derived from an EMBL/GenBank/DDBJ whole genome shotgun (WGS) entry which is preliminary data.</text>
</comment>
<sequence length="340" mass="38421">MFAEDLRLAAVAMIERGSTRQKVCDVIGCQRAALARWLRNYRATGTIWPTPERRNSHADGLQFNEVMHRAMAWLIDQDPTATLKDNVEVLDELGTIEENEFAGLQCSTASLSRYFRRMGFTRKKIERLFRERNDAARLHHCQLMRQIPRRCLISVDETHTDGGDVFQKRGWATRDEPLVMLDRDPRSVPRTSTTMAISGLGNIAAVQTCVLGPALTAAGWLIFCQTLVPKMNVLLDGHPWEDQPDNCVLLFDNAPIHDAAGDAFLEANGVHFIRLPPYSPDLQPIEGVFNDLKCYIRRLVHDDPTLLDHLQALAAVLITDRQISGQFHRIEKVIESICAQ</sequence>
<organism evidence="1 2">
    <name type="scientific">Pyropia yezoensis</name>
    <name type="common">Susabi-nori</name>
    <name type="synonym">Porphyra yezoensis</name>
    <dbReference type="NCBI Taxonomy" id="2788"/>
    <lineage>
        <taxon>Eukaryota</taxon>
        <taxon>Rhodophyta</taxon>
        <taxon>Bangiophyceae</taxon>
        <taxon>Bangiales</taxon>
        <taxon>Bangiaceae</taxon>
        <taxon>Pyropia</taxon>
    </lineage>
</organism>
<gene>
    <name evidence="1" type="ORF">I4F81_006567</name>
</gene>
<dbReference type="EMBL" id="CM020619">
    <property type="protein sequence ID" value="KAK1864016.1"/>
    <property type="molecule type" value="Genomic_DNA"/>
</dbReference>